<feature type="domain" description="DUF11" evidence="2">
    <location>
        <begin position="458"/>
        <end position="580"/>
    </location>
</feature>
<organism evidence="3">
    <name type="scientific">sediment metagenome</name>
    <dbReference type="NCBI Taxonomy" id="749907"/>
    <lineage>
        <taxon>unclassified sequences</taxon>
        <taxon>metagenomes</taxon>
        <taxon>ecological metagenomes</taxon>
    </lineage>
</organism>
<reference evidence="3" key="1">
    <citation type="submission" date="2010-07" db="EMBL/GenBank/DDBJ databases">
        <authorList>
            <consortium name="CONSOLIDER consortium CSD2007-00005"/>
            <person name="Guazzaroni M.-E."/>
            <person name="Richter M."/>
            <person name="Garcia-Salamanca A."/>
            <person name="Yarza P."/>
            <person name="Ferrer M."/>
        </authorList>
    </citation>
    <scope>NUCLEOTIDE SEQUENCE</scope>
</reference>
<dbReference type="InterPro" id="IPR013783">
    <property type="entry name" value="Ig-like_fold"/>
</dbReference>
<dbReference type="NCBIfam" id="TIGR01451">
    <property type="entry name" value="B_ant_repeat"/>
    <property type="match status" value="4"/>
</dbReference>
<dbReference type="Pfam" id="PF01345">
    <property type="entry name" value="DUF11"/>
    <property type="match status" value="5"/>
</dbReference>
<protein>
    <submittedName>
        <fullName evidence="3">Repeat domain protein</fullName>
    </submittedName>
</protein>
<proteinExistence type="predicted"/>
<reference evidence="3" key="2">
    <citation type="journal article" date="2011" name="Microb. Ecol.">
        <title>Taxonomic and Functional Metagenomic Profiling of the Microbial Community in the Anoxic Sediment of a Sub-saline Shallow Lake (Laguna de Carrizo, Central Spain).</title>
        <authorList>
            <person name="Ferrer M."/>
            <person name="Guazzaroni M.E."/>
            <person name="Richter M."/>
            <person name="Garcia-Salamanca A."/>
            <person name="Yarza P."/>
            <person name="Suarez-Suarez A."/>
            <person name="Solano J."/>
            <person name="Alcaide M."/>
            <person name="van Dillewijn P."/>
            <person name="Molina-Henares M.A."/>
            <person name="Lopez-Cortes N."/>
            <person name="Al-Ramahi Y."/>
            <person name="Guerrero C."/>
            <person name="Acosta A."/>
            <person name="de Eugenio L.I."/>
            <person name="Martinez V."/>
            <person name="Marques S."/>
            <person name="Rojo F."/>
            <person name="Santero E."/>
            <person name="Genilloud O."/>
            <person name="Perez-Perez J."/>
            <person name="Rossello-Mora R."/>
            <person name="Ramos J.L."/>
        </authorList>
    </citation>
    <scope>NUCLEOTIDE SEQUENCE</scope>
</reference>
<dbReference type="InterPro" id="IPR051172">
    <property type="entry name" value="Chlamydia_OmcB"/>
</dbReference>
<evidence type="ECO:0000256" key="1">
    <source>
        <dbReference type="SAM" id="Phobius"/>
    </source>
</evidence>
<dbReference type="Gene3D" id="2.60.40.10">
    <property type="entry name" value="Immunoglobulins"/>
    <property type="match status" value="1"/>
</dbReference>
<keyword evidence="1" id="KW-1133">Transmembrane helix</keyword>
<accession>D9PMP9</accession>
<comment type="caution">
    <text evidence="3">The sequence shown here is derived from an EMBL/GenBank/DDBJ whole genome shotgun (WGS) entry which is preliminary data.</text>
</comment>
<feature type="domain" description="DUF11" evidence="2">
    <location>
        <begin position="173"/>
        <end position="288"/>
    </location>
</feature>
<feature type="domain" description="DUF11" evidence="2">
    <location>
        <begin position="594"/>
        <end position="711"/>
    </location>
</feature>
<evidence type="ECO:0000313" key="3">
    <source>
        <dbReference type="EMBL" id="EFK95168.1"/>
    </source>
</evidence>
<sequence length="1030" mass="111644">MTSSIGSTKVLASACQDGGNWDSSQDGDNDTCEYYNGAANAGACWSHAGSGCSFVSANNTCVCGGGQEPQSDIQMTSCGDTSTTWINRGEASGTIEVANCSESHQSASTIGECRVGCSSGTVTLRPGESITVSPNVPQCGKWQFDVHGNFQSCAKSQCVDSGCDLTFGGEHIDLSLTKSVNNPNPRRGDAIVYNLRVENKGDATTADAFIQETLPNNITWGSISPNVQCIFVGEEFRCNVGTFGVNEVKTFNLTAYVGNEALGNLTNNACISIPDDADLSNDCDDATVTVQVPQTPNLTISKIARLNTQVFEGPLPKWWNMVSPNTYMSYHHFDKYITYEIKVQNLGNGVAQNVLVRDQFKSAIGGPGYEPVAVRFVPEKSSVGCSVVSGDMTVTALVECNFGDIGPDGFYKTMYVTVVPYPEVNGATAIGQVINEACIFVNNVPTDICDDEDIDMSDFEIIKSGPAVAIRPGGVYEFSLTVKNNGPFWHAVNVQVFDKIPQGAEVLVDQIQSDSFTCQIVQRDDGAYLWCKLNTGLSFGSGEQKTIRVPMRFANEGRYCNVGHVRSGRYDWLISNNTSTHCVDVTIPTPELADVTVIKSVNNQNPIQGENIVYSLVARNLSSSIVARNVVIRDPLPLGVEIISMDDRCRLIRGGVNGIIICELGDINPGQSIEVLINLRVRNDSIGSILNRACVESDNDSNPNNNCDDETITVIQGFIDIAVTKDDGIVEVRPNDTTSYTIRIKNIGNIRANNVIFRDLLPENMTFVSISNALCRLEGVNIVCRGFDLLPNEELVFTITMRVNSIIPAGVNYIDNMGCAYSYDSEGNRVFEPNFANNCGSDRNTLVAQPDLMVIKTTDKPFVNPGDQLTYTINVSNKGNQGATGVVITETIPKHTVFDAANSTPGWVCQGVVCTYRFDGELLPGQSFAIRFAVRVLADITNVQIISNGVVVIDDGNNGSDPTPDDNRYTVSTEVRYPEILGTQPPTLPDSGSNSTIALIWGFLTMLITLSIWLFRYKVSDSMFLNQIEP</sequence>
<gene>
    <name evidence="3" type="ORF">LDC_2827</name>
</gene>
<name>D9PMP9_9ZZZZ</name>
<dbReference type="AlphaFoldDB" id="D9PMP9"/>
<dbReference type="EMBL" id="ADZX01000861">
    <property type="protein sequence ID" value="EFK95168.1"/>
    <property type="molecule type" value="Genomic_DNA"/>
</dbReference>
<evidence type="ECO:0000259" key="2">
    <source>
        <dbReference type="Pfam" id="PF01345"/>
    </source>
</evidence>
<keyword evidence="1" id="KW-0472">Membrane</keyword>
<keyword evidence="1" id="KW-0812">Transmembrane</keyword>
<dbReference type="InterPro" id="IPR001434">
    <property type="entry name" value="OmcB-like_DUF11"/>
</dbReference>
<dbReference type="PANTHER" id="PTHR34819">
    <property type="entry name" value="LARGE CYSTEINE-RICH PERIPLASMIC PROTEIN OMCB"/>
    <property type="match status" value="1"/>
</dbReference>
<feature type="transmembrane region" description="Helical" evidence="1">
    <location>
        <begin position="996"/>
        <end position="1015"/>
    </location>
</feature>
<feature type="domain" description="DUF11" evidence="2">
    <location>
        <begin position="851"/>
        <end position="972"/>
    </location>
</feature>
<feature type="domain" description="DUF11" evidence="2">
    <location>
        <begin position="720"/>
        <end position="809"/>
    </location>
</feature>
<dbReference type="PANTHER" id="PTHR34819:SF3">
    <property type="entry name" value="CELL SURFACE PROTEIN"/>
    <property type="match status" value="1"/>
</dbReference>
<dbReference type="InterPro" id="IPR047589">
    <property type="entry name" value="DUF11_rpt"/>
</dbReference>